<dbReference type="CDD" id="cd00086">
    <property type="entry name" value="homeodomain"/>
    <property type="match status" value="1"/>
</dbReference>
<name>A0A8S4NIW6_OWEFU</name>
<evidence type="ECO:0000256" key="5">
    <source>
        <dbReference type="ARBA" id="ARBA00023242"/>
    </source>
</evidence>
<keyword evidence="4 6" id="KW-0371">Homeobox</keyword>
<feature type="compositionally biased region" description="Basic and acidic residues" evidence="8">
    <location>
        <begin position="160"/>
        <end position="172"/>
    </location>
</feature>
<reference evidence="11" key="1">
    <citation type="submission" date="2022-03" db="EMBL/GenBank/DDBJ databases">
        <authorList>
            <person name="Martin C."/>
        </authorList>
    </citation>
    <scope>NUCLEOTIDE SEQUENCE</scope>
</reference>
<evidence type="ECO:0000313" key="12">
    <source>
        <dbReference type="Proteomes" id="UP000749559"/>
    </source>
</evidence>
<dbReference type="PROSITE" id="PS50071">
    <property type="entry name" value="HOMEOBOX_2"/>
    <property type="match status" value="1"/>
</dbReference>
<dbReference type="Gene3D" id="1.10.10.60">
    <property type="entry name" value="Homeodomain-like"/>
    <property type="match status" value="1"/>
</dbReference>
<evidence type="ECO:0000259" key="10">
    <source>
        <dbReference type="PROSITE" id="PS50803"/>
    </source>
</evidence>
<dbReference type="InterPro" id="IPR003654">
    <property type="entry name" value="OAR_dom"/>
</dbReference>
<feature type="domain" description="Homeobox" evidence="9">
    <location>
        <begin position="173"/>
        <end position="233"/>
    </location>
</feature>
<proteinExistence type="predicted"/>
<dbReference type="GO" id="GO:0000981">
    <property type="term" value="F:DNA-binding transcription factor activity, RNA polymerase II-specific"/>
    <property type="evidence" value="ECO:0007669"/>
    <property type="project" value="InterPro"/>
</dbReference>
<gene>
    <name evidence="11" type="ORF">OFUS_LOCUS7875</name>
</gene>
<dbReference type="PROSITE" id="PS50803">
    <property type="entry name" value="OAR"/>
    <property type="match status" value="1"/>
</dbReference>
<feature type="region of interest" description="Disordered" evidence="8">
    <location>
        <begin position="89"/>
        <end position="172"/>
    </location>
</feature>
<evidence type="ECO:0000256" key="2">
    <source>
        <dbReference type="ARBA" id="ARBA00022473"/>
    </source>
</evidence>
<keyword evidence="12" id="KW-1185">Reference proteome</keyword>
<comment type="caution">
    <text evidence="11">The sequence shown here is derived from an EMBL/GenBank/DDBJ whole genome shotgun (WGS) entry which is preliminary data.</text>
</comment>
<evidence type="ECO:0000313" key="11">
    <source>
        <dbReference type="EMBL" id="CAH1781281.1"/>
    </source>
</evidence>
<dbReference type="InterPro" id="IPR050649">
    <property type="entry name" value="Paired_Homeobox_TFs"/>
</dbReference>
<dbReference type="InterPro" id="IPR001356">
    <property type="entry name" value="HD"/>
</dbReference>
<evidence type="ECO:0000259" key="9">
    <source>
        <dbReference type="PROSITE" id="PS50071"/>
    </source>
</evidence>
<keyword evidence="3 6" id="KW-0238">DNA-binding</keyword>
<evidence type="ECO:0000256" key="3">
    <source>
        <dbReference type="ARBA" id="ARBA00023125"/>
    </source>
</evidence>
<dbReference type="GO" id="GO:0005634">
    <property type="term" value="C:nucleus"/>
    <property type="evidence" value="ECO:0007669"/>
    <property type="project" value="UniProtKB-SubCell"/>
</dbReference>
<dbReference type="AlphaFoldDB" id="A0A8S4NIW6"/>
<evidence type="ECO:0000256" key="6">
    <source>
        <dbReference type="PROSITE-ProRule" id="PRU00108"/>
    </source>
</evidence>
<feature type="compositionally biased region" description="Low complexity" evidence="8">
    <location>
        <begin position="126"/>
        <end position="137"/>
    </location>
</feature>
<evidence type="ECO:0000256" key="7">
    <source>
        <dbReference type="RuleBase" id="RU000682"/>
    </source>
</evidence>
<comment type="subcellular location">
    <subcellularLocation>
        <location evidence="1 6 7">Nucleus</location>
    </subcellularLocation>
</comment>
<evidence type="ECO:0000256" key="4">
    <source>
        <dbReference type="ARBA" id="ARBA00023155"/>
    </source>
</evidence>
<feature type="compositionally biased region" description="Low complexity" evidence="8">
    <location>
        <begin position="360"/>
        <end position="372"/>
    </location>
</feature>
<dbReference type="PROSITE" id="PS00027">
    <property type="entry name" value="HOMEOBOX_1"/>
    <property type="match status" value="1"/>
</dbReference>
<feature type="DNA-binding region" description="Homeobox" evidence="6">
    <location>
        <begin position="175"/>
        <end position="234"/>
    </location>
</feature>
<feature type="domain" description="OAR" evidence="10">
    <location>
        <begin position="380"/>
        <end position="393"/>
    </location>
</feature>
<sequence length="407" mass="45299">MSNTPRGKIPNANMIGTLTADKGVLKNKKMEGEKRRSCYDIASLIGGTHSSQRQQTDIHKTRDNTEPVALGLLIKPPAYGLGNQQTMERTTGNDVRDDRAHVSLPNDTWKRESDASSWKLDDSIVSPSLSHTSSDTSGECQWSGRGEREPEACTSEGESDIDRDNNGVEYSKRKQRRYRTTFTSYQLEELERAFQKTHYPDVFTREELAMRIDLTEARVQVWFQNRRAKWRKKEKVGPAAHPYNPYSSTLSLAARNIMHQQALYNDMLVKSYTGQIQGLNNPRLDLMSQLPLMSPSLPGLASLGVGGLPPSGLPGLRPGFSPVVPPPGSFQHLLASMTQSAAKSRLPLTLETSEQKDPASPETSSSSLSPKSGDPDRRSTSIASLRMKAREHEIRLEMTRKCNGIVY</sequence>
<dbReference type="Pfam" id="PF03826">
    <property type="entry name" value="OAR"/>
    <property type="match status" value="1"/>
</dbReference>
<feature type="region of interest" description="Disordered" evidence="8">
    <location>
        <begin position="344"/>
        <end position="385"/>
    </location>
</feature>
<dbReference type="InterPro" id="IPR009057">
    <property type="entry name" value="Homeodomain-like_sf"/>
</dbReference>
<dbReference type="EMBL" id="CAIIXF020000004">
    <property type="protein sequence ID" value="CAH1781281.1"/>
    <property type="molecule type" value="Genomic_DNA"/>
</dbReference>
<dbReference type="FunFam" id="1.10.10.60:FF:000102">
    <property type="entry name" value="Aristaless related homeobox"/>
    <property type="match status" value="1"/>
</dbReference>
<dbReference type="PANTHER" id="PTHR24329:SF543">
    <property type="entry name" value="FI01017P-RELATED"/>
    <property type="match status" value="1"/>
</dbReference>
<protein>
    <submittedName>
        <fullName evidence="11">Uncharacterized protein</fullName>
    </submittedName>
</protein>
<evidence type="ECO:0000256" key="1">
    <source>
        <dbReference type="ARBA" id="ARBA00004123"/>
    </source>
</evidence>
<dbReference type="SUPFAM" id="SSF46689">
    <property type="entry name" value="Homeodomain-like"/>
    <property type="match status" value="1"/>
</dbReference>
<dbReference type="Pfam" id="PF00046">
    <property type="entry name" value="Homeodomain"/>
    <property type="match status" value="1"/>
</dbReference>
<dbReference type="GO" id="GO:0000977">
    <property type="term" value="F:RNA polymerase II transcription regulatory region sequence-specific DNA binding"/>
    <property type="evidence" value="ECO:0007669"/>
    <property type="project" value="TreeGrafter"/>
</dbReference>
<keyword evidence="5 6" id="KW-0539">Nucleus</keyword>
<dbReference type="SMART" id="SM00389">
    <property type="entry name" value="HOX"/>
    <property type="match status" value="1"/>
</dbReference>
<accession>A0A8S4NIW6</accession>
<feature type="compositionally biased region" description="Basic and acidic residues" evidence="8">
    <location>
        <begin position="108"/>
        <end position="122"/>
    </location>
</feature>
<organism evidence="11 12">
    <name type="scientific">Owenia fusiformis</name>
    <name type="common">Polychaete worm</name>
    <dbReference type="NCBI Taxonomy" id="6347"/>
    <lineage>
        <taxon>Eukaryota</taxon>
        <taxon>Metazoa</taxon>
        <taxon>Spiralia</taxon>
        <taxon>Lophotrochozoa</taxon>
        <taxon>Annelida</taxon>
        <taxon>Polychaeta</taxon>
        <taxon>Sedentaria</taxon>
        <taxon>Canalipalpata</taxon>
        <taxon>Sabellida</taxon>
        <taxon>Oweniida</taxon>
        <taxon>Oweniidae</taxon>
        <taxon>Owenia</taxon>
    </lineage>
</organism>
<keyword evidence="2" id="KW-0217">Developmental protein</keyword>
<dbReference type="OrthoDB" id="6159439at2759"/>
<dbReference type="Proteomes" id="UP000749559">
    <property type="component" value="Unassembled WGS sequence"/>
</dbReference>
<evidence type="ECO:0000256" key="8">
    <source>
        <dbReference type="SAM" id="MobiDB-lite"/>
    </source>
</evidence>
<dbReference type="InterPro" id="IPR017970">
    <property type="entry name" value="Homeobox_CS"/>
</dbReference>
<dbReference type="PANTHER" id="PTHR24329">
    <property type="entry name" value="HOMEOBOX PROTEIN ARISTALESS"/>
    <property type="match status" value="1"/>
</dbReference>